<reference evidence="1" key="2">
    <citation type="submission" date="2020-05" db="EMBL/GenBank/DDBJ databases">
        <authorList>
            <person name="Kim H.-S."/>
            <person name="Proctor R.H."/>
            <person name="Brown D.W."/>
        </authorList>
    </citation>
    <scope>NUCLEOTIDE SEQUENCE</scope>
    <source>
        <strain evidence="1">NRRL 20472</strain>
    </source>
</reference>
<keyword evidence="2" id="KW-1185">Reference proteome</keyword>
<comment type="caution">
    <text evidence="1">The sequence shown here is derived from an EMBL/GenBank/DDBJ whole genome shotgun (WGS) entry which is preliminary data.</text>
</comment>
<reference evidence="1" key="1">
    <citation type="journal article" date="2020" name="BMC Genomics">
        <title>Correction to: Identification and distribution of gene clusters required for synthesis of sphingolipid metabolism inhibitors in diverse species of the filamentous fungus Fusarium.</title>
        <authorList>
            <person name="Kim H.S."/>
            <person name="Lohmar J.M."/>
            <person name="Busman M."/>
            <person name="Brown D.W."/>
            <person name="Naumann T.A."/>
            <person name="Divon H.H."/>
            <person name="Lysoe E."/>
            <person name="Uhlig S."/>
            <person name="Proctor R.H."/>
        </authorList>
    </citation>
    <scope>NUCLEOTIDE SEQUENCE</scope>
    <source>
        <strain evidence="1">NRRL 20472</strain>
    </source>
</reference>
<dbReference type="Proteomes" id="UP000622797">
    <property type="component" value="Unassembled WGS sequence"/>
</dbReference>
<evidence type="ECO:0000313" key="1">
    <source>
        <dbReference type="EMBL" id="KAF4945137.1"/>
    </source>
</evidence>
<gene>
    <name evidence="1" type="ORF">FSARC_14503</name>
</gene>
<proteinExistence type="predicted"/>
<dbReference type="OrthoDB" id="4802432at2759"/>
<accession>A0A8H4WP42</accession>
<evidence type="ECO:0000313" key="2">
    <source>
        <dbReference type="Proteomes" id="UP000622797"/>
    </source>
</evidence>
<dbReference type="AlphaFoldDB" id="A0A8H4WP42"/>
<sequence>MENLPPEVLRKILLQLLKEGKGRWFHGTDEFIRITPLAGYAVISRKWQSIVEPFTFRNIDLDPVQILEAEAYNYLPPLVLLIYATYDYDDQIFFNKAVKEVFGLLARIPPRQTPLLNLTLSMSVENFKPEYIREAPRDQTFQAPSIVPANATGDILSQEIRHFLQRDGLKVVWIDASVDSTIFWPKPQNSETTTTWPTLEEVHIELNAVLPSGERIEILDIDADEEDQQVYENIAEDEMFDIEVLGEEYARSFESTYNPVHFERGYVSMGIGFTIEDRHTWKHKTSPFLEFAGCKGPEPSEETMDAWRRTLDLHELEWNDE</sequence>
<dbReference type="EMBL" id="JABEXW010001259">
    <property type="protein sequence ID" value="KAF4945137.1"/>
    <property type="molecule type" value="Genomic_DNA"/>
</dbReference>
<organism evidence="1 2">
    <name type="scientific">Fusarium sarcochroum</name>
    <dbReference type="NCBI Taxonomy" id="1208366"/>
    <lineage>
        <taxon>Eukaryota</taxon>
        <taxon>Fungi</taxon>
        <taxon>Dikarya</taxon>
        <taxon>Ascomycota</taxon>
        <taxon>Pezizomycotina</taxon>
        <taxon>Sordariomycetes</taxon>
        <taxon>Hypocreomycetidae</taxon>
        <taxon>Hypocreales</taxon>
        <taxon>Nectriaceae</taxon>
        <taxon>Fusarium</taxon>
        <taxon>Fusarium lateritium species complex</taxon>
    </lineage>
</organism>
<name>A0A8H4WP42_9HYPO</name>
<protein>
    <submittedName>
        <fullName evidence="1">Uncharacterized protein</fullName>
    </submittedName>
</protein>